<organism evidence="2 3">
    <name type="scientific">Ricinus communis</name>
    <name type="common">Castor bean</name>
    <dbReference type="NCBI Taxonomy" id="3988"/>
    <lineage>
        <taxon>Eukaryota</taxon>
        <taxon>Viridiplantae</taxon>
        <taxon>Streptophyta</taxon>
        <taxon>Embryophyta</taxon>
        <taxon>Tracheophyta</taxon>
        <taxon>Spermatophyta</taxon>
        <taxon>Magnoliopsida</taxon>
        <taxon>eudicotyledons</taxon>
        <taxon>Gunneridae</taxon>
        <taxon>Pentapetalae</taxon>
        <taxon>rosids</taxon>
        <taxon>fabids</taxon>
        <taxon>Malpighiales</taxon>
        <taxon>Euphorbiaceae</taxon>
        <taxon>Acalyphoideae</taxon>
        <taxon>Acalypheae</taxon>
        <taxon>Ricinus</taxon>
    </lineage>
</organism>
<sequence length="121" mass="13691">MEVCLRNFIWRAVTDSPRVMANLVKRKVHVSALCPLCGSVEETVEHMFFFCGHATTTWFMSSWGYKPARLDSPALHFDAMKAWLRLVGLSNFAVLTPKWGRSCAARSLQVCKGGWLQQSLL</sequence>
<gene>
    <name evidence="2" type="ORF">RCOM_1585320</name>
</gene>
<evidence type="ECO:0000313" key="3">
    <source>
        <dbReference type="Proteomes" id="UP000008311"/>
    </source>
</evidence>
<keyword evidence="3" id="KW-1185">Reference proteome</keyword>
<protein>
    <recommendedName>
        <fullName evidence="1">Reverse transcriptase zinc-binding domain-containing protein</fullName>
    </recommendedName>
</protein>
<reference evidence="3" key="1">
    <citation type="journal article" date="2010" name="Nat. Biotechnol.">
        <title>Draft genome sequence of the oilseed species Ricinus communis.</title>
        <authorList>
            <person name="Chan A.P."/>
            <person name="Crabtree J."/>
            <person name="Zhao Q."/>
            <person name="Lorenzi H."/>
            <person name="Orvis J."/>
            <person name="Puiu D."/>
            <person name="Melake-Berhan A."/>
            <person name="Jones K.M."/>
            <person name="Redman J."/>
            <person name="Chen G."/>
            <person name="Cahoon E.B."/>
            <person name="Gedil M."/>
            <person name="Stanke M."/>
            <person name="Haas B.J."/>
            <person name="Wortman J.R."/>
            <person name="Fraser-Liggett C.M."/>
            <person name="Ravel J."/>
            <person name="Rabinowicz P.D."/>
        </authorList>
    </citation>
    <scope>NUCLEOTIDE SEQUENCE [LARGE SCALE GENOMIC DNA]</scope>
    <source>
        <strain evidence="3">cv. Hale</strain>
    </source>
</reference>
<dbReference type="EMBL" id="EQ973772">
    <property type="protein sequence ID" value="EEF52217.1"/>
    <property type="molecule type" value="Genomic_DNA"/>
</dbReference>
<dbReference type="AlphaFoldDB" id="B9R6T7"/>
<feature type="domain" description="Reverse transcriptase zinc-binding" evidence="1">
    <location>
        <begin position="6"/>
        <end position="58"/>
    </location>
</feature>
<accession>B9R6T7</accession>
<dbReference type="InterPro" id="IPR026960">
    <property type="entry name" value="RVT-Znf"/>
</dbReference>
<dbReference type="InParanoid" id="B9R6T7"/>
<dbReference type="Pfam" id="PF13966">
    <property type="entry name" value="zf-RVT"/>
    <property type="match status" value="1"/>
</dbReference>
<name>B9R6T7_RICCO</name>
<proteinExistence type="predicted"/>
<dbReference type="Proteomes" id="UP000008311">
    <property type="component" value="Unassembled WGS sequence"/>
</dbReference>
<evidence type="ECO:0000259" key="1">
    <source>
        <dbReference type="Pfam" id="PF13966"/>
    </source>
</evidence>
<evidence type="ECO:0000313" key="2">
    <source>
        <dbReference type="EMBL" id="EEF52217.1"/>
    </source>
</evidence>